<sequence length="81" mass="9240">MDSHYRTEKADGVITLWDDAEGIGLRFKEGETLSRYTSSIILSDPSIMETEEGVEKVDRISKELTAQAERDYPTEFQPLKD</sequence>
<evidence type="ECO:0000313" key="1">
    <source>
        <dbReference type="EMBL" id="CRY94205.1"/>
    </source>
</evidence>
<accession>A0A0H5PYE0</accession>
<dbReference type="EMBL" id="LN852889">
    <property type="protein sequence ID" value="CRY94205.1"/>
    <property type="molecule type" value="Genomic_DNA"/>
</dbReference>
<organism evidence="1">
    <name type="scientific">uncultured prokaryote</name>
    <dbReference type="NCBI Taxonomy" id="198431"/>
    <lineage>
        <taxon>unclassified sequences</taxon>
        <taxon>environmental samples</taxon>
    </lineage>
</organism>
<reference evidence="1" key="2">
    <citation type="submission" date="2015-07" db="EMBL/GenBank/DDBJ databases">
        <title>Plasmids, circular viruses and viroids from rat gut.</title>
        <authorList>
            <person name="Jorgensen T.J."/>
            <person name="Hansen M.A."/>
            <person name="Xu Z."/>
            <person name="Tabak M.A."/>
            <person name="Sorensen S.J."/>
            <person name="Hansen L.H."/>
        </authorList>
    </citation>
    <scope>NUCLEOTIDE SEQUENCE</scope>
    <source>
        <plasmid evidence="1">pRGRH0210</plasmid>
    </source>
</reference>
<reference evidence="1" key="1">
    <citation type="submission" date="2015-06" db="EMBL/GenBank/DDBJ databases">
        <authorList>
            <person name="Joergensen T."/>
        </authorList>
    </citation>
    <scope>NUCLEOTIDE SEQUENCE</scope>
    <source>
        <plasmid evidence="1">pRGRH0210</plasmid>
    </source>
</reference>
<protein>
    <submittedName>
        <fullName evidence="1">Uncharacterized protein</fullName>
    </submittedName>
</protein>
<dbReference type="AlphaFoldDB" id="A0A0H5PYE0"/>
<keyword evidence="1" id="KW-0614">Plasmid</keyword>
<geneLocation type="plasmid" evidence="1">
    <name>pRGRH0210</name>
</geneLocation>
<name>A0A0H5PYE0_9ZZZZ</name>
<proteinExistence type="predicted"/>